<comment type="pathway">
    <text evidence="2 11">Amino-acid biosynthesis; L-histidine biosynthesis; L-histidine from 5-phospho-alpha-D-ribose 1-diphosphate: step 7/9.</text>
</comment>
<evidence type="ECO:0000256" key="1">
    <source>
        <dbReference type="ARBA" id="ARBA00001933"/>
    </source>
</evidence>
<feature type="domain" description="Aminotransferase class I/classII large" evidence="12">
    <location>
        <begin position="37"/>
        <end position="347"/>
    </location>
</feature>
<evidence type="ECO:0000259" key="12">
    <source>
        <dbReference type="Pfam" id="PF00155"/>
    </source>
</evidence>
<accession>A0A432XXA1</accession>
<dbReference type="HAMAP" id="MF_01023">
    <property type="entry name" value="HisC_aminotrans_2"/>
    <property type="match status" value="1"/>
</dbReference>
<evidence type="ECO:0000256" key="6">
    <source>
        <dbReference type="ARBA" id="ARBA00022605"/>
    </source>
</evidence>
<comment type="subunit">
    <text evidence="4 11">Homodimer.</text>
</comment>
<dbReference type="InterPro" id="IPR015424">
    <property type="entry name" value="PyrdxlP-dep_Trfase"/>
</dbReference>
<comment type="similarity">
    <text evidence="3 11">Belongs to the class-II pyridoxal-phosphate-dependent aminotransferase family. Histidinol-phosphate aminotransferase subfamily.</text>
</comment>
<feature type="modified residue" description="N6-(pyridoxal phosphate)lysine" evidence="11">
    <location>
        <position position="211"/>
    </location>
</feature>
<keyword evidence="5 11" id="KW-0032">Aminotransferase</keyword>
<organism evidence="13 14">
    <name type="scientific">Idiomarina fontislapidosi</name>
    <dbReference type="NCBI Taxonomy" id="263723"/>
    <lineage>
        <taxon>Bacteria</taxon>
        <taxon>Pseudomonadati</taxon>
        <taxon>Pseudomonadota</taxon>
        <taxon>Gammaproteobacteria</taxon>
        <taxon>Alteromonadales</taxon>
        <taxon>Idiomarinaceae</taxon>
        <taxon>Idiomarina</taxon>
    </lineage>
</organism>
<dbReference type="GO" id="GO:0000105">
    <property type="term" value="P:L-histidine biosynthetic process"/>
    <property type="evidence" value="ECO:0007669"/>
    <property type="project" value="UniProtKB-UniRule"/>
</dbReference>
<evidence type="ECO:0000256" key="3">
    <source>
        <dbReference type="ARBA" id="ARBA00007970"/>
    </source>
</evidence>
<dbReference type="PANTHER" id="PTHR42885:SF2">
    <property type="entry name" value="HISTIDINOL-PHOSPHATE AMINOTRANSFERASE"/>
    <property type="match status" value="1"/>
</dbReference>
<dbReference type="AlphaFoldDB" id="A0A432XXA1"/>
<dbReference type="OrthoDB" id="9813612at2"/>
<dbReference type="RefSeq" id="WP_110574788.1">
    <property type="nucleotide sequence ID" value="NZ_PIPV01000006.1"/>
</dbReference>
<dbReference type="CDD" id="cd00609">
    <property type="entry name" value="AAT_like"/>
    <property type="match status" value="1"/>
</dbReference>
<dbReference type="InterPro" id="IPR015422">
    <property type="entry name" value="PyrdxlP-dep_Trfase_small"/>
</dbReference>
<keyword evidence="8 11" id="KW-0663">Pyridoxal phosphate</keyword>
<evidence type="ECO:0000256" key="5">
    <source>
        <dbReference type="ARBA" id="ARBA00022576"/>
    </source>
</evidence>
<keyword evidence="6 11" id="KW-0028">Amino-acid biosynthesis</keyword>
<protein>
    <recommendedName>
        <fullName evidence="11">Histidinol-phosphate aminotransferase</fullName>
        <ecNumber evidence="11">2.6.1.9</ecNumber>
    </recommendedName>
    <alternativeName>
        <fullName evidence="11">Imidazole acetol-phosphate transaminase</fullName>
    </alternativeName>
</protein>
<dbReference type="PANTHER" id="PTHR42885">
    <property type="entry name" value="HISTIDINOL-PHOSPHATE AMINOTRANSFERASE-RELATED"/>
    <property type="match status" value="1"/>
</dbReference>
<dbReference type="InterPro" id="IPR005861">
    <property type="entry name" value="HisP_aminotrans"/>
</dbReference>
<evidence type="ECO:0000256" key="10">
    <source>
        <dbReference type="ARBA" id="ARBA00047481"/>
    </source>
</evidence>
<evidence type="ECO:0000256" key="4">
    <source>
        <dbReference type="ARBA" id="ARBA00011738"/>
    </source>
</evidence>
<reference evidence="14" key="1">
    <citation type="journal article" date="2018" name="Front. Microbiol.">
        <title>Genome-Based Analysis Reveals the Taxonomy and Diversity of the Family Idiomarinaceae.</title>
        <authorList>
            <person name="Liu Y."/>
            <person name="Lai Q."/>
            <person name="Shao Z."/>
        </authorList>
    </citation>
    <scope>NUCLEOTIDE SEQUENCE [LARGE SCALE GENOMIC DNA]</scope>
    <source>
        <strain evidence="14">F23</strain>
    </source>
</reference>
<comment type="caution">
    <text evidence="13">The sequence shown here is derived from an EMBL/GenBank/DDBJ whole genome shotgun (WGS) entry which is preliminary data.</text>
</comment>
<comment type="catalytic activity">
    <reaction evidence="10 11">
        <text>L-histidinol phosphate + 2-oxoglutarate = 3-(imidazol-4-yl)-2-oxopropyl phosphate + L-glutamate</text>
        <dbReference type="Rhea" id="RHEA:23744"/>
        <dbReference type="ChEBI" id="CHEBI:16810"/>
        <dbReference type="ChEBI" id="CHEBI:29985"/>
        <dbReference type="ChEBI" id="CHEBI:57766"/>
        <dbReference type="ChEBI" id="CHEBI:57980"/>
        <dbReference type="EC" id="2.6.1.9"/>
    </reaction>
</comment>
<dbReference type="Gene3D" id="3.40.640.10">
    <property type="entry name" value="Type I PLP-dependent aspartate aminotransferase-like (Major domain)"/>
    <property type="match status" value="1"/>
</dbReference>
<dbReference type="NCBIfam" id="TIGR01141">
    <property type="entry name" value="hisC"/>
    <property type="match status" value="1"/>
</dbReference>
<keyword evidence="14" id="KW-1185">Reference proteome</keyword>
<evidence type="ECO:0000313" key="14">
    <source>
        <dbReference type="Proteomes" id="UP000287330"/>
    </source>
</evidence>
<keyword evidence="7 11" id="KW-0808">Transferase</keyword>
<dbReference type="Proteomes" id="UP000287330">
    <property type="component" value="Unassembled WGS sequence"/>
</dbReference>
<dbReference type="InterPro" id="IPR015421">
    <property type="entry name" value="PyrdxlP-dep_Trfase_major"/>
</dbReference>
<dbReference type="InterPro" id="IPR004839">
    <property type="entry name" value="Aminotransferase_I/II_large"/>
</dbReference>
<dbReference type="InterPro" id="IPR001917">
    <property type="entry name" value="Aminotrans_II_pyridoxalP_BS"/>
</dbReference>
<dbReference type="PROSITE" id="PS00599">
    <property type="entry name" value="AA_TRANSFER_CLASS_2"/>
    <property type="match status" value="1"/>
</dbReference>
<evidence type="ECO:0000256" key="9">
    <source>
        <dbReference type="ARBA" id="ARBA00023102"/>
    </source>
</evidence>
<comment type="cofactor">
    <cofactor evidence="1 11">
        <name>pyridoxal 5'-phosphate</name>
        <dbReference type="ChEBI" id="CHEBI:597326"/>
    </cofactor>
</comment>
<evidence type="ECO:0000256" key="8">
    <source>
        <dbReference type="ARBA" id="ARBA00022898"/>
    </source>
</evidence>
<name>A0A432XXA1_9GAMM</name>
<dbReference type="EMBL" id="PIPV01000006">
    <property type="protein sequence ID" value="RUO53254.1"/>
    <property type="molecule type" value="Genomic_DNA"/>
</dbReference>
<dbReference type="GO" id="GO:0030170">
    <property type="term" value="F:pyridoxal phosphate binding"/>
    <property type="evidence" value="ECO:0007669"/>
    <property type="project" value="InterPro"/>
</dbReference>
<dbReference type="GO" id="GO:0004400">
    <property type="term" value="F:histidinol-phosphate transaminase activity"/>
    <property type="evidence" value="ECO:0007669"/>
    <property type="project" value="UniProtKB-UniRule"/>
</dbReference>
<evidence type="ECO:0000313" key="13">
    <source>
        <dbReference type="EMBL" id="RUO53254.1"/>
    </source>
</evidence>
<evidence type="ECO:0000256" key="7">
    <source>
        <dbReference type="ARBA" id="ARBA00022679"/>
    </source>
</evidence>
<sequence length="355" mass="38881">MSLAEQLQRPHLKTLVPYASARRSMSGGSVWLNANESPYAYDYALDCSQLNRYPAFQSQTLNQAYADYAGVTADQVLSCRGSDEAIELLIKAFCEPKQDSVLICPPTYGMYAISAQTHGAAVTTVPLTSSYQLDLDGIKERCADARLIFLCSPSNPVGNRLAQDDIEAVLNFATTSLVVVDEAYIEFCAEASVIDWLAKYPNLVVLRTLSKAFALAGARCGFALANQDVIAVLQKVLAPYPLPDLTVQVASQALSSEGIKRVQADVKRTIDQRQRIRAELDALPMALVADSETNFLLYRVADAEPLMQAMQQDGILIRNQSAQLGLSNTIRISVGDERENTLVIDALKRFFGENQ</sequence>
<dbReference type="EC" id="2.6.1.9" evidence="11"/>
<dbReference type="UniPathway" id="UPA00031">
    <property type="reaction ID" value="UER00012"/>
</dbReference>
<gene>
    <name evidence="11" type="primary">hisC</name>
    <name evidence="13" type="ORF">CWE25_08485</name>
</gene>
<evidence type="ECO:0000256" key="11">
    <source>
        <dbReference type="HAMAP-Rule" id="MF_01023"/>
    </source>
</evidence>
<dbReference type="Gene3D" id="3.90.1150.10">
    <property type="entry name" value="Aspartate Aminotransferase, domain 1"/>
    <property type="match status" value="1"/>
</dbReference>
<dbReference type="Pfam" id="PF00155">
    <property type="entry name" value="Aminotran_1_2"/>
    <property type="match status" value="1"/>
</dbReference>
<proteinExistence type="inferred from homology"/>
<keyword evidence="9 11" id="KW-0368">Histidine biosynthesis</keyword>
<evidence type="ECO:0000256" key="2">
    <source>
        <dbReference type="ARBA" id="ARBA00005011"/>
    </source>
</evidence>
<dbReference type="SUPFAM" id="SSF53383">
    <property type="entry name" value="PLP-dependent transferases"/>
    <property type="match status" value="1"/>
</dbReference>